<keyword evidence="1" id="KW-0812">Transmembrane</keyword>
<dbReference type="RefSeq" id="WP_067389128.1">
    <property type="nucleotide sequence ID" value="NZ_BAAAHU010000044.1"/>
</dbReference>
<reference evidence="3" key="1">
    <citation type="journal article" date="2019" name="Int. J. Syst. Evol. Microbiol.">
        <title>The Global Catalogue of Microorganisms (GCM) 10K type strain sequencing project: providing services to taxonomists for standard genome sequencing and annotation.</title>
        <authorList>
            <consortium name="The Broad Institute Genomics Platform"/>
            <consortium name="The Broad Institute Genome Sequencing Center for Infectious Disease"/>
            <person name="Wu L."/>
            <person name="Ma J."/>
        </authorList>
    </citation>
    <scope>NUCLEOTIDE SEQUENCE [LARGE SCALE GENOMIC DNA]</scope>
    <source>
        <strain evidence="3">JCM 11269</strain>
    </source>
</reference>
<dbReference type="Proteomes" id="UP001501072">
    <property type="component" value="Unassembled WGS sequence"/>
</dbReference>
<feature type="transmembrane region" description="Helical" evidence="1">
    <location>
        <begin position="70"/>
        <end position="93"/>
    </location>
</feature>
<evidence type="ECO:0000256" key="1">
    <source>
        <dbReference type="SAM" id="Phobius"/>
    </source>
</evidence>
<keyword evidence="1" id="KW-0472">Membrane</keyword>
<keyword evidence="3" id="KW-1185">Reference proteome</keyword>
<proteinExistence type="predicted"/>
<feature type="transmembrane region" description="Helical" evidence="1">
    <location>
        <begin position="130"/>
        <end position="150"/>
    </location>
</feature>
<sequence length="206" mass="21933">MNAFLRPGRPVDPSDVARAQRHHQTLRGELSRVREAAHSWRVGLGGLLLALVGFGLIRGPSEIDKVEAPWHVVIGCLLLASLLTGAMGAYWLLSAHNGRPRATPVDLTISTATQDHLLALTALKDLRRGIVATLLCTGLLVAAVGTTWYGPEKSRPKLVVRTRTGAVLCGDGAAGDGRRLTLRTRAGQVSVALTDVLAVETTEKCP</sequence>
<accession>A0ABP4DP77</accession>
<dbReference type="EMBL" id="BAAAHU010000044">
    <property type="protein sequence ID" value="GAA1013304.1"/>
    <property type="molecule type" value="Genomic_DNA"/>
</dbReference>
<evidence type="ECO:0000313" key="2">
    <source>
        <dbReference type="EMBL" id="GAA1013304.1"/>
    </source>
</evidence>
<evidence type="ECO:0000313" key="3">
    <source>
        <dbReference type="Proteomes" id="UP001501072"/>
    </source>
</evidence>
<comment type="caution">
    <text evidence="2">The sequence shown here is derived from an EMBL/GenBank/DDBJ whole genome shotgun (WGS) entry which is preliminary data.</text>
</comment>
<feature type="transmembrane region" description="Helical" evidence="1">
    <location>
        <begin position="40"/>
        <end position="58"/>
    </location>
</feature>
<name>A0ABP4DP77_9ACTN</name>
<keyword evidence="1" id="KW-1133">Transmembrane helix</keyword>
<protein>
    <submittedName>
        <fullName evidence="2">Uncharacterized protein</fullName>
    </submittedName>
</protein>
<gene>
    <name evidence="2" type="ORF">GCM10009564_39540</name>
</gene>
<organism evidence="2 3">
    <name type="scientific">Streptomyces thermogriseus</name>
    <dbReference type="NCBI Taxonomy" id="75292"/>
    <lineage>
        <taxon>Bacteria</taxon>
        <taxon>Bacillati</taxon>
        <taxon>Actinomycetota</taxon>
        <taxon>Actinomycetes</taxon>
        <taxon>Kitasatosporales</taxon>
        <taxon>Streptomycetaceae</taxon>
        <taxon>Streptomyces</taxon>
    </lineage>
</organism>